<dbReference type="InterPro" id="IPR000331">
    <property type="entry name" value="Rap/Ran_GAP_dom"/>
</dbReference>
<feature type="domain" description="ATP-grasp" evidence="6">
    <location>
        <begin position="108"/>
        <end position="327"/>
    </location>
</feature>
<dbReference type="InterPro" id="IPR011761">
    <property type="entry name" value="ATP-grasp"/>
</dbReference>
<feature type="domain" description="Rap-GAP" evidence="5">
    <location>
        <begin position="385"/>
        <end position="434"/>
    </location>
</feature>
<evidence type="ECO:0000259" key="6">
    <source>
        <dbReference type="PROSITE" id="PS50975"/>
    </source>
</evidence>
<dbReference type="PROSITE" id="PS50975">
    <property type="entry name" value="ATP_GRASP"/>
    <property type="match status" value="1"/>
</dbReference>
<keyword evidence="8" id="KW-1185">Reference proteome</keyword>
<name>A0ABQ2YUQ8_9GAMM</name>
<gene>
    <name evidence="7" type="ORF">GCM10007160_22950</name>
</gene>
<protein>
    <recommendedName>
        <fullName evidence="9">ATP-grasp domain-containing protein</fullName>
    </recommendedName>
</protein>
<organism evidence="7 8">
    <name type="scientific">Litchfieldella qijiaojingensis</name>
    <dbReference type="NCBI Taxonomy" id="980347"/>
    <lineage>
        <taxon>Bacteria</taxon>
        <taxon>Pseudomonadati</taxon>
        <taxon>Pseudomonadota</taxon>
        <taxon>Gammaproteobacteria</taxon>
        <taxon>Oceanospirillales</taxon>
        <taxon>Halomonadaceae</taxon>
        <taxon>Litchfieldella</taxon>
    </lineage>
</organism>
<keyword evidence="2 4" id="KW-0547">Nucleotide-binding</keyword>
<sequence>MDNRKNIFVVGLNDFNRHRLQQLRGAEQYRFHGVIEPEEVYDTEVFPIADMIDRATKQLEAFDGSIDAIVGYMDFPVSTMLPILCEHFGTRTTSLESLLKCEHKYWSRRVQREVIADFIPAFTAFDPFDDDALTRIGEAGLYIPFFVKPIKSSGSRLGFHIDSPETFYLAIEQLRAQIGLIADPFNTVLEHARLPPEIAAVDGHFCMAEEIIGGWQCTVEGYVYQGEVVSYGIVDSLRYPQVLSFFHYRYPSGLPDYVQDKMVELTRTVMGHIGYDNAAFNIEYYWDEVQDRIWLLEINTRISQSHCDLFEKVDGVSHQQVTIDLALGKCPDMPSRQGKFPMAAKFFYRVFFTDAVVTRVPTEEELAALEAEFPGTLIALQVHAGQRLSTLPEQDSYSFALAYVWMGAQNEDELLANYERLAARLRFEFDDILG</sequence>
<evidence type="ECO:0000313" key="7">
    <source>
        <dbReference type="EMBL" id="GGX94706.1"/>
    </source>
</evidence>
<dbReference type="InterPro" id="IPR052032">
    <property type="entry name" value="ATP-dep_AA_Ligase"/>
</dbReference>
<dbReference type="PROSITE" id="PS50085">
    <property type="entry name" value="RAPGAP"/>
    <property type="match status" value="1"/>
</dbReference>
<dbReference type="Gene3D" id="3.30.470.20">
    <property type="entry name" value="ATP-grasp fold, B domain"/>
    <property type="match status" value="1"/>
</dbReference>
<evidence type="ECO:0000256" key="4">
    <source>
        <dbReference type="PROSITE-ProRule" id="PRU00409"/>
    </source>
</evidence>
<evidence type="ECO:0000259" key="5">
    <source>
        <dbReference type="PROSITE" id="PS50085"/>
    </source>
</evidence>
<dbReference type="SUPFAM" id="SSF56059">
    <property type="entry name" value="Glutathione synthetase ATP-binding domain-like"/>
    <property type="match status" value="1"/>
</dbReference>
<dbReference type="RefSeq" id="WP_189469276.1">
    <property type="nucleotide sequence ID" value="NZ_BMXS01000010.1"/>
</dbReference>
<dbReference type="InterPro" id="IPR005479">
    <property type="entry name" value="CPAse_ATP-bd"/>
</dbReference>
<keyword evidence="1" id="KW-0436">Ligase</keyword>
<keyword evidence="3 4" id="KW-0067">ATP-binding</keyword>
<dbReference type="PROSITE" id="PS00867">
    <property type="entry name" value="CPSASE_2"/>
    <property type="match status" value="1"/>
</dbReference>
<dbReference type="Proteomes" id="UP000653056">
    <property type="component" value="Unassembled WGS sequence"/>
</dbReference>
<evidence type="ECO:0008006" key="9">
    <source>
        <dbReference type="Google" id="ProtNLM"/>
    </source>
</evidence>
<dbReference type="EMBL" id="BMXS01000010">
    <property type="protein sequence ID" value="GGX94706.1"/>
    <property type="molecule type" value="Genomic_DNA"/>
</dbReference>
<accession>A0ABQ2YUQ8</accession>
<evidence type="ECO:0000256" key="2">
    <source>
        <dbReference type="ARBA" id="ARBA00022741"/>
    </source>
</evidence>
<dbReference type="PANTHER" id="PTHR43585:SF2">
    <property type="entry name" value="ATP-GRASP ENZYME FSQD"/>
    <property type="match status" value="1"/>
</dbReference>
<dbReference type="PANTHER" id="PTHR43585">
    <property type="entry name" value="FUMIPYRROLE BIOSYNTHESIS PROTEIN C"/>
    <property type="match status" value="1"/>
</dbReference>
<evidence type="ECO:0000256" key="3">
    <source>
        <dbReference type="ARBA" id="ARBA00022840"/>
    </source>
</evidence>
<comment type="caution">
    <text evidence="7">The sequence shown here is derived from an EMBL/GenBank/DDBJ whole genome shotgun (WGS) entry which is preliminary data.</text>
</comment>
<proteinExistence type="predicted"/>
<reference evidence="8" key="1">
    <citation type="journal article" date="2019" name="Int. J. Syst. Evol. Microbiol.">
        <title>The Global Catalogue of Microorganisms (GCM) 10K type strain sequencing project: providing services to taxonomists for standard genome sequencing and annotation.</title>
        <authorList>
            <consortium name="The Broad Institute Genomics Platform"/>
            <consortium name="The Broad Institute Genome Sequencing Center for Infectious Disease"/>
            <person name="Wu L."/>
            <person name="Ma J."/>
        </authorList>
    </citation>
    <scope>NUCLEOTIDE SEQUENCE [LARGE SCALE GENOMIC DNA]</scope>
    <source>
        <strain evidence="8">KCTC 22228</strain>
    </source>
</reference>
<evidence type="ECO:0000256" key="1">
    <source>
        <dbReference type="ARBA" id="ARBA00022598"/>
    </source>
</evidence>
<evidence type="ECO:0000313" key="8">
    <source>
        <dbReference type="Proteomes" id="UP000653056"/>
    </source>
</evidence>
<dbReference type="Pfam" id="PF02786">
    <property type="entry name" value="CPSase_L_D2"/>
    <property type="match status" value="1"/>
</dbReference>